<evidence type="ECO:0000256" key="15">
    <source>
        <dbReference type="ARBA" id="ARBA00023128"/>
    </source>
</evidence>
<keyword evidence="14 18" id="KW-0830">Ubiquinone</keyword>
<dbReference type="PANTHER" id="PTHR46552:SF1">
    <property type="entry name" value="NADH-UBIQUINONE OXIDOREDUCTASE CHAIN 2"/>
    <property type="match status" value="1"/>
</dbReference>
<organism evidence="20">
    <name type="scientific">Chauliodes pectinicornis</name>
    <name type="common">Summer fishfly</name>
    <dbReference type="NCBI Taxonomy" id="336004"/>
    <lineage>
        <taxon>Eukaryota</taxon>
        <taxon>Metazoa</taxon>
        <taxon>Ecdysozoa</taxon>
        <taxon>Arthropoda</taxon>
        <taxon>Hexapoda</taxon>
        <taxon>Insecta</taxon>
        <taxon>Pterygota</taxon>
        <taxon>Neoptera</taxon>
        <taxon>Endopterygota</taxon>
        <taxon>Megaloptera</taxon>
        <taxon>Corydalidae</taxon>
        <taxon>Chauliodinae</taxon>
        <taxon>Chauliodes</taxon>
    </lineage>
</organism>
<evidence type="ECO:0000256" key="7">
    <source>
        <dbReference type="ARBA" id="ARBA00022660"/>
    </source>
</evidence>
<dbReference type="PRINTS" id="PR01436">
    <property type="entry name" value="NADHDHGNASE2"/>
</dbReference>
<dbReference type="InterPro" id="IPR003917">
    <property type="entry name" value="NADH_UbQ_OxRdtase_chain2"/>
</dbReference>
<feature type="transmembrane region" description="Helical" evidence="18">
    <location>
        <begin position="197"/>
        <end position="216"/>
    </location>
</feature>
<keyword evidence="13 18" id="KW-0520">NAD</keyword>
<keyword evidence="15 18" id="KW-0496">Mitochondrion</keyword>
<evidence type="ECO:0000256" key="4">
    <source>
        <dbReference type="ARBA" id="ARBA00012944"/>
    </source>
</evidence>
<keyword evidence="16 18" id="KW-0472">Membrane</keyword>
<dbReference type="GO" id="GO:0008137">
    <property type="term" value="F:NADH dehydrogenase (ubiquinone) activity"/>
    <property type="evidence" value="ECO:0007669"/>
    <property type="project" value="UniProtKB-EC"/>
</dbReference>
<feature type="transmembrane region" description="Helical" evidence="18">
    <location>
        <begin position="148"/>
        <end position="166"/>
    </location>
</feature>
<dbReference type="AlphaFoldDB" id="A0A8A4HNJ5"/>
<dbReference type="EC" id="7.1.1.2" evidence="4 18"/>
<evidence type="ECO:0000256" key="13">
    <source>
        <dbReference type="ARBA" id="ARBA00023027"/>
    </source>
</evidence>
<feature type="transmembrane region" description="Helical" evidence="18">
    <location>
        <begin position="236"/>
        <end position="255"/>
    </location>
</feature>
<evidence type="ECO:0000256" key="9">
    <source>
        <dbReference type="ARBA" id="ARBA00022792"/>
    </source>
</evidence>
<evidence type="ECO:0000256" key="8">
    <source>
        <dbReference type="ARBA" id="ARBA00022692"/>
    </source>
</evidence>
<proteinExistence type="inferred from homology"/>
<gene>
    <name evidence="20" type="primary">nad2</name>
</gene>
<feature type="transmembrane region" description="Helical" evidence="18">
    <location>
        <begin position="267"/>
        <end position="292"/>
    </location>
</feature>
<comment type="function">
    <text evidence="18">Core subunit of the mitochondrial membrane respiratory chain NADH dehydrogenase (Complex I) which catalyzes electron transfer from NADH through the respiratory chain, using ubiquinone as an electron acceptor. Essential for the catalytic activity and assembly of complex I.</text>
</comment>
<geneLocation type="mitochondrion" evidence="20"/>
<evidence type="ECO:0000256" key="5">
    <source>
        <dbReference type="ARBA" id="ARBA00021008"/>
    </source>
</evidence>
<dbReference type="EMBL" id="MT232273">
    <property type="protein sequence ID" value="QTC08214.1"/>
    <property type="molecule type" value="Genomic_DNA"/>
</dbReference>
<evidence type="ECO:0000256" key="6">
    <source>
        <dbReference type="ARBA" id="ARBA00022448"/>
    </source>
</evidence>
<comment type="subcellular location">
    <subcellularLocation>
        <location evidence="2 18">Mitochondrion inner membrane</location>
        <topology evidence="2 18">Multi-pass membrane protein</topology>
    </subcellularLocation>
</comment>
<comment type="function">
    <text evidence="1">Core subunit of the mitochondrial membrane respiratory chain NADH dehydrogenase (Complex I) that is believed to belong to the minimal assembly required for catalysis. Complex I functions in the transfer of electrons from NADH to the respiratory chain. The immediate electron acceptor for the enzyme is believed to be ubiquinone.</text>
</comment>
<evidence type="ECO:0000313" key="20">
    <source>
        <dbReference type="EMBL" id="QTC08214.1"/>
    </source>
</evidence>
<evidence type="ECO:0000256" key="2">
    <source>
        <dbReference type="ARBA" id="ARBA00004448"/>
    </source>
</evidence>
<evidence type="ECO:0000256" key="17">
    <source>
        <dbReference type="ARBA" id="ARBA00049551"/>
    </source>
</evidence>
<evidence type="ECO:0000256" key="1">
    <source>
        <dbReference type="ARBA" id="ARBA00003257"/>
    </source>
</evidence>
<sequence length="337" mass="39162">MFINTSKLIFISCLIMGTLISISANSWLGAWMGLEINLLSFIPLMSSLKNLLTNESALKYFLVQVMASSILLFSVILSYTYSNYSLNLEIFNQMMINSSLLLKMGAAPFHFWFPSVMESLNWVNCIILMSWQKIAPLMLISYTMNKSLIYLITILSLIIGALGGMNQVNLRTLLSYSSINHLGWILISMTISESLWMTYFMFYIFMSVTIALFFNYFKIYHMNQLYSMNLSPLCKFFMLANMLSLGGLPPFLGFYPKLMVINVLINFKMYFITWIMVMMALITLFFYLRVTFSAFMLMYPSLKWLNLSMNKYFYWNIFFSLISILGFPLILLIYSIL</sequence>
<keyword evidence="12 18" id="KW-1133">Transmembrane helix</keyword>
<keyword evidence="7 18" id="KW-0679">Respiratory chain</keyword>
<evidence type="ECO:0000256" key="16">
    <source>
        <dbReference type="ARBA" id="ARBA00023136"/>
    </source>
</evidence>
<keyword evidence="10 18" id="KW-1278">Translocase</keyword>
<name>A0A8A4HNJ5_CHAPS</name>
<accession>A0A8A4HNJ5</accession>
<dbReference type="GO" id="GO:0006120">
    <property type="term" value="P:mitochondrial electron transport, NADH to ubiquinone"/>
    <property type="evidence" value="ECO:0007669"/>
    <property type="project" value="InterPro"/>
</dbReference>
<evidence type="ECO:0000259" key="19">
    <source>
        <dbReference type="Pfam" id="PF00361"/>
    </source>
</evidence>
<protein>
    <recommendedName>
        <fullName evidence="5 18">NADH-ubiquinone oxidoreductase chain 2</fullName>
        <ecNumber evidence="4 18">7.1.1.2</ecNumber>
    </recommendedName>
</protein>
<reference evidence="20" key="1">
    <citation type="journal article" date="2021" name="Syst. Entomol.">
        <title>Origin and spatio-temporal diversification of a fishfly lineage endemic to the islands of East Asia (Megaloptera: Corydalidae).</title>
        <authorList>
            <person name="Jiang Y."/>
            <person name="Yang F."/>
            <person name="Yue L."/>
            <person name="Hayashi F."/>
            <person name="Yang D."/>
            <person name="Liu X."/>
        </authorList>
    </citation>
    <scope>NUCLEOTIDE SEQUENCE</scope>
    <source>
        <strain evidence="20">H774</strain>
    </source>
</reference>
<feature type="domain" description="NADH:quinone oxidoreductase/Mrp antiporter transmembrane" evidence="19">
    <location>
        <begin position="24"/>
        <end position="283"/>
    </location>
</feature>
<dbReference type="GO" id="GO:0005743">
    <property type="term" value="C:mitochondrial inner membrane"/>
    <property type="evidence" value="ECO:0007669"/>
    <property type="project" value="UniProtKB-SubCell"/>
</dbReference>
<evidence type="ECO:0000256" key="14">
    <source>
        <dbReference type="ARBA" id="ARBA00023075"/>
    </source>
</evidence>
<dbReference type="InterPro" id="IPR001750">
    <property type="entry name" value="ND/Mrp_TM"/>
</dbReference>
<dbReference type="InterPro" id="IPR050175">
    <property type="entry name" value="Complex_I_Subunit_2"/>
</dbReference>
<comment type="catalytic activity">
    <reaction evidence="17 18">
        <text>a ubiquinone + NADH + 5 H(+)(in) = a ubiquinol + NAD(+) + 4 H(+)(out)</text>
        <dbReference type="Rhea" id="RHEA:29091"/>
        <dbReference type="Rhea" id="RHEA-COMP:9565"/>
        <dbReference type="Rhea" id="RHEA-COMP:9566"/>
        <dbReference type="ChEBI" id="CHEBI:15378"/>
        <dbReference type="ChEBI" id="CHEBI:16389"/>
        <dbReference type="ChEBI" id="CHEBI:17976"/>
        <dbReference type="ChEBI" id="CHEBI:57540"/>
        <dbReference type="ChEBI" id="CHEBI:57945"/>
        <dbReference type="EC" id="7.1.1.2"/>
    </reaction>
</comment>
<dbReference type="Pfam" id="PF00361">
    <property type="entry name" value="Proton_antipo_M"/>
    <property type="match status" value="1"/>
</dbReference>
<keyword evidence="6" id="KW-0813">Transport</keyword>
<keyword evidence="8 18" id="KW-0812">Transmembrane</keyword>
<comment type="similarity">
    <text evidence="3 18">Belongs to the complex I subunit 2 family.</text>
</comment>
<evidence type="ECO:0000256" key="12">
    <source>
        <dbReference type="ARBA" id="ARBA00022989"/>
    </source>
</evidence>
<dbReference type="PANTHER" id="PTHR46552">
    <property type="entry name" value="NADH-UBIQUINONE OXIDOREDUCTASE CHAIN 2"/>
    <property type="match status" value="1"/>
</dbReference>
<keyword evidence="11 18" id="KW-0249">Electron transport</keyword>
<evidence type="ECO:0000256" key="10">
    <source>
        <dbReference type="ARBA" id="ARBA00022967"/>
    </source>
</evidence>
<feature type="transmembrane region" description="Helical" evidence="18">
    <location>
        <begin position="313"/>
        <end position="336"/>
    </location>
</feature>
<evidence type="ECO:0000256" key="3">
    <source>
        <dbReference type="ARBA" id="ARBA00007012"/>
    </source>
</evidence>
<evidence type="ECO:0000256" key="18">
    <source>
        <dbReference type="RuleBase" id="RU003403"/>
    </source>
</evidence>
<feature type="transmembrane region" description="Helical" evidence="18">
    <location>
        <begin position="7"/>
        <end position="24"/>
    </location>
</feature>
<feature type="transmembrane region" description="Helical" evidence="18">
    <location>
        <begin position="60"/>
        <end position="82"/>
    </location>
</feature>
<keyword evidence="9 18" id="KW-0999">Mitochondrion inner membrane</keyword>
<evidence type="ECO:0000256" key="11">
    <source>
        <dbReference type="ARBA" id="ARBA00022982"/>
    </source>
</evidence>